<protein>
    <submittedName>
        <fullName evidence="1">Uncharacterized protein</fullName>
    </submittedName>
</protein>
<dbReference type="OrthoDB" id="3238837at2"/>
<dbReference type="AlphaFoldDB" id="A0A430F4G3"/>
<sequence>MVFLFDDVMKGDDGSISSSFDSLPEQAESSFDKEPFSKPTDLLYSSKIIVQLASVHRSAHGVTYEFGESFYCWCSLEGREQQAGMFSISGSEDKSPQSSGGLREVTVAQIQCREWHGDIHSFVWIHGDLYDVDGAPEHRRHGRTHHWEIRVRRAAELWQIPEEYRLAPKLPAEDAPVWGENGEASAWYESDSIGT</sequence>
<evidence type="ECO:0000313" key="1">
    <source>
        <dbReference type="EMBL" id="RSX44698.1"/>
    </source>
</evidence>
<evidence type="ECO:0000313" key="2">
    <source>
        <dbReference type="Proteomes" id="UP000288052"/>
    </source>
</evidence>
<keyword evidence="2" id="KW-1185">Reference proteome</keyword>
<dbReference type="Proteomes" id="UP000288052">
    <property type="component" value="Unassembled WGS sequence"/>
</dbReference>
<reference evidence="1 2" key="1">
    <citation type="submission" date="2018-09" db="EMBL/GenBank/DDBJ databases">
        <title>Characterization of the phylogenetic diversity of five novel species belonging to the genus Bifidobacterium.</title>
        <authorList>
            <person name="Lugli G.A."/>
            <person name="Duranti S."/>
            <person name="Milani C."/>
        </authorList>
    </citation>
    <scope>NUCLEOTIDE SEQUENCE [LARGE SCALE GENOMIC DNA]</scope>
    <source>
        <strain evidence="1 2">2020B</strain>
    </source>
</reference>
<gene>
    <name evidence="1" type="ORF">D2E22_1984</name>
</gene>
<organism evidence="1 2">
    <name type="scientific">Bifidobacterium castoris</name>
    <dbReference type="NCBI Taxonomy" id="2306972"/>
    <lineage>
        <taxon>Bacteria</taxon>
        <taxon>Bacillati</taxon>
        <taxon>Actinomycetota</taxon>
        <taxon>Actinomycetes</taxon>
        <taxon>Bifidobacteriales</taxon>
        <taxon>Bifidobacteriaceae</taxon>
        <taxon>Bifidobacterium</taxon>
    </lineage>
</organism>
<accession>A0A430F4G3</accession>
<proteinExistence type="predicted"/>
<dbReference type="RefSeq" id="WP_126032941.1">
    <property type="nucleotide sequence ID" value="NZ_QXGI01000012.1"/>
</dbReference>
<dbReference type="EMBL" id="QXGI01000012">
    <property type="protein sequence ID" value="RSX44698.1"/>
    <property type="molecule type" value="Genomic_DNA"/>
</dbReference>
<name>A0A430F4G3_9BIFI</name>
<comment type="caution">
    <text evidence="1">The sequence shown here is derived from an EMBL/GenBank/DDBJ whole genome shotgun (WGS) entry which is preliminary data.</text>
</comment>